<dbReference type="SUPFAM" id="SSF53335">
    <property type="entry name" value="S-adenosyl-L-methionine-dependent methyltransferases"/>
    <property type="match status" value="1"/>
</dbReference>
<dbReference type="Gene3D" id="3.40.50.150">
    <property type="entry name" value="Vaccinia Virus protein VP39"/>
    <property type="match status" value="1"/>
</dbReference>
<dbReference type="Proteomes" id="UP000070659">
    <property type="component" value="Unassembled WGS sequence"/>
</dbReference>
<evidence type="ECO:0000313" key="3">
    <source>
        <dbReference type="Proteomes" id="UP000070659"/>
    </source>
</evidence>
<sequence length="262" mass="29040">MVTVLRAKAKAAAKRAYARALWTRVGLQVRFGEPPAAPPEYDPPENGALKTRAEWQAAVRELRRLGLPVHYDAPKNWDTLAALRAVLKYTEPTDPVLDAGAALYSTILPSLWRYGYQRLVGCNLEFGRRVRRGPAEFRYADLTATDFADASFGAITCLSVIEHGVDLTAYFKEATRLLRPGGVLVTSTDYFSEPVDTAGLTAYGQPVRIFTPEEITEAVEIARGFGLEPTGELDLSCAERTVAWKRYGLEYTFLVFTLRKSG</sequence>
<accession>A0A132N3I6</accession>
<dbReference type="InterPro" id="IPR029063">
    <property type="entry name" value="SAM-dependent_MTases_sf"/>
</dbReference>
<comment type="caution">
    <text evidence="2">The sequence shown here is derived from an EMBL/GenBank/DDBJ whole genome shotgun (WGS) entry which is preliminary data.</text>
</comment>
<dbReference type="PATRIC" id="fig|1469144.8.peg.4000"/>
<gene>
    <name evidence="2" type="ORF">TH66_08100</name>
</gene>
<organism evidence="2 3">
    <name type="scientific">Carbonactinospora thermoautotrophica</name>
    <dbReference type="NCBI Taxonomy" id="1469144"/>
    <lineage>
        <taxon>Bacteria</taxon>
        <taxon>Bacillati</taxon>
        <taxon>Actinomycetota</taxon>
        <taxon>Actinomycetes</taxon>
        <taxon>Kitasatosporales</taxon>
        <taxon>Carbonactinosporaceae</taxon>
        <taxon>Carbonactinospora</taxon>
    </lineage>
</organism>
<dbReference type="AlphaFoldDB" id="A0A132N3I6"/>
<name>A0A132N3I6_9ACTN</name>
<evidence type="ECO:0000259" key="1">
    <source>
        <dbReference type="Pfam" id="PF08241"/>
    </source>
</evidence>
<dbReference type="GO" id="GO:0008757">
    <property type="term" value="F:S-adenosylmethionine-dependent methyltransferase activity"/>
    <property type="evidence" value="ECO:0007669"/>
    <property type="project" value="InterPro"/>
</dbReference>
<feature type="domain" description="Methyltransferase type 11" evidence="1">
    <location>
        <begin position="111"/>
        <end position="185"/>
    </location>
</feature>
<dbReference type="Pfam" id="PF08241">
    <property type="entry name" value="Methyltransf_11"/>
    <property type="match status" value="1"/>
</dbReference>
<dbReference type="CDD" id="cd02440">
    <property type="entry name" value="AdoMet_MTases"/>
    <property type="match status" value="1"/>
</dbReference>
<protein>
    <recommendedName>
        <fullName evidence="1">Methyltransferase type 11 domain-containing protein</fullName>
    </recommendedName>
</protein>
<dbReference type="EMBL" id="JYIJ01000015">
    <property type="protein sequence ID" value="KWX04510.1"/>
    <property type="molecule type" value="Genomic_DNA"/>
</dbReference>
<evidence type="ECO:0000313" key="2">
    <source>
        <dbReference type="EMBL" id="KWX04510.1"/>
    </source>
</evidence>
<proteinExistence type="predicted"/>
<dbReference type="InterPro" id="IPR013216">
    <property type="entry name" value="Methyltransf_11"/>
</dbReference>
<reference evidence="2 3" key="1">
    <citation type="submission" date="2015-02" db="EMBL/GenBank/DDBJ databases">
        <title>Physiological reanalysis, assessment of diazotrophy, and genome sequences of multiple isolates of Streptomyces thermoautotrophicus.</title>
        <authorList>
            <person name="MacKellar D.C."/>
            <person name="Lieber L."/>
            <person name="Norman J."/>
            <person name="Bolger A."/>
            <person name="Tobin C."/>
            <person name="Murray J.W."/>
            <person name="Prell J."/>
        </authorList>
    </citation>
    <scope>NUCLEOTIDE SEQUENCE [LARGE SCALE GENOMIC DNA]</scope>
    <source>
        <strain evidence="2 3">UBT1</strain>
    </source>
</reference>